<evidence type="ECO:0000313" key="5">
    <source>
        <dbReference type="RefSeq" id="XP_033773121.1"/>
    </source>
</evidence>
<dbReference type="RefSeq" id="XP_033773121.1">
    <property type="nucleotide sequence ID" value="XM_033917230.1"/>
</dbReference>
<keyword evidence="1" id="KW-0175">Coiled coil</keyword>
<feature type="region of interest" description="Disordered" evidence="2">
    <location>
        <begin position="102"/>
        <end position="134"/>
    </location>
</feature>
<organism evidence="4 5">
    <name type="scientific">Geotrypetes seraphini</name>
    <name type="common">Gaboon caecilian</name>
    <name type="synonym">Caecilia seraphini</name>
    <dbReference type="NCBI Taxonomy" id="260995"/>
    <lineage>
        <taxon>Eukaryota</taxon>
        <taxon>Metazoa</taxon>
        <taxon>Chordata</taxon>
        <taxon>Craniata</taxon>
        <taxon>Vertebrata</taxon>
        <taxon>Euteleostomi</taxon>
        <taxon>Amphibia</taxon>
        <taxon>Gymnophiona</taxon>
        <taxon>Geotrypetes</taxon>
    </lineage>
</organism>
<sequence length="335" mass="37766">MSSALLTAPDPCNRQPRLPGLFLRSLHTLFNILDEEQQGAVHVQEIESRWGLSQYSGVTPPPGGVLDALRHVSAPSGGYLTFPSLVAGLKLALLLDKEGARKSDQNQGSAAEDEDMSAHLTQSSPKSQKYGDLARKSLTRSRSISGPLTPVCCRYQACWREESRRHTLTHGINYTTLKRMKLLEQERDALLQGLEMVEKARDWYHQQLSQAQDRRHTETCKASNNILSECYTSHSCLLLTKIQEANQCLSRLISCSGQIDRITEHSSTRSSPVRKKSFHQQSLATLHKQNQQMQKELSEKNELIFQLEQEKATLSRQLCDSGTIPRRWCQDSVLI</sequence>
<proteinExistence type="predicted"/>
<evidence type="ECO:0000313" key="4">
    <source>
        <dbReference type="Proteomes" id="UP000515159"/>
    </source>
</evidence>
<dbReference type="AlphaFoldDB" id="A0A6P8PC68"/>
<protein>
    <submittedName>
        <fullName evidence="5">Suppressor APC domain-containing protein 1 isoform X1</fullName>
    </submittedName>
</protein>
<dbReference type="Pfam" id="PF11414">
    <property type="entry name" value="Suppressor_APC"/>
    <property type="match status" value="1"/>
</dbReference>
<dbReference type="KEGG" id="gsh:117346943"/>
<evidence type="ECO:0000256" key="1">
    <source>
        <dbReference type="SAM" id="Coils"/>
    </source>
</evidence>
<dbReference type="Proteomes" id="UP000515159">
    <property type="component" value="Chromosome 12"/>
</dbReference>
<dbReference type="CTD" id="401251"/>
<name>A0A6P8PC68_GEOSA</name>
<dbReference type="InParanoid" id="A0A6P8PC68"/>
<dbReference type="PANTHER" id="PTHR14907">
    <property type="entry name" value="FI14130P"/>
    <property type="match status" value="1"/>
</dbReference>
<accession>A0A6P8PC68</accession>
<keyword evidence="4" id="KW-1185">Reference proteome</keyword>
<dbReference type="GeneID" id="117346943"/>
<dbReference type="Pfam" id="PF25825">
    <property type="entry name" value="SAPC2_N"/>
    <property type="match status" value="1"/>
</dbReference>
<feature type="domain" description="Suppressor APC" evidence="3">
    <location>
        <begin position="18"/>
        <end position="97"/>
    </location>
</feature>
<reference evidence="5" key="1">
    <citation type="submission" date="2025-08" db="UniProtKB">
        <authorList>
            <consortium name="RefSeq"/>
        </authorList>
    </citation>
    <scope>IDENTIFICATION</scope>
</reference>
<evidence type="ECO:0000256" key="2">
    <source>
        <dbReference type="SAM" id="MobiDB-lite"/>
    </source>
</evidence>
<dbReference type="OrthoDB" id="10035013at2759"/>
<feature type="coiled-coil region" evidence="1">
    <location>
        <begin position="283"/>
        <end position="317"/>
    </location>
</feature>
<dbReference type="InterPro" id="IPR026828">
    <property type="entry name" value="SAPC2_1/2"/>
</dbReference>
<gene>
    <name evidence="5" type="primary">SAPCD1</name>
</gene>
<dbReference type="PANTHER" id="PTHR14907:SF4">
    <property type="entry name" value="SUPPRESSOR APC DOMAIN-CONTAINING PROTEIN 1"/>
    <property type="match status" value="1"/>
</dbReference>
<evidence type="ECO:0000259" key="3">
    <source>
        <dbReference type="Pfam" id="PF25825"/>
    </source>
</evidence>
<dbReference type="InterPro" id="IPR057953">
    <property type="entry name" value="SAPC2_N"/>
</dbReference>